<dbReference type="AlphaFoldDB" id="A0A8X8B618"/>
<evidence type="ECO:0000313" key="3">
    <source>
        <dbReference type="EMBL" id="KAG2322687.1"/>
    </source>
</evidence>
<proteinExistence type="predicted"/>
<accession>A0A8X8B618</accession>
<protein>
    <submittedName>
        <fullName evidence="3">Uncharacterized protein</fullName>
    </submittedName>
</protein>
<keyword evidence="4" id="KW-1185">Reference proteome</keyword>
<dbReference type="EMBL" id="JAAMPC010000003">
    <property type="protein sequence ID" value="KAG2322687.1"/>
    <property type="molecule type" value="Genomic_DNA"/>
</dbReference>
<name>A0A8X8B618_BRACI</name>
<dbReference type="PANTHER" id="PTHR46093:SF18">
    <property type="entry name" value="FIBRONECTIN TYPE-III DOMAIN-CONTAINING PROTEIN"/>
    <property type="match status" value="1"/>
</dbReference>
<dbReference type="SUPFAM" id="SSF117281">
    <property type="entry name" value="Kelch motif"/>
    <property type="match status" value="1"/>
</dbReference>
<evidence type="ECO:0000256" key="2">
    <source>
        <dbReference type="ARBA" id="ARBA00022737"/>
    </source>
</evidence>
<organism evidence="3 4">
    <name type="scientific">Brassica carinata</name>
    <name type="common">Ethiopian mustard</name>
    <name type="synonym">Abyssinian cabbage</name>
    <dbReference type="NCBI Taxonomy" id="52824"/>
    <lineage>
        <taxon>Eukaryota</taxon>
        <taxon>Viridiplantae</taxon>
        <taxon>Streptophyta</taxon>
        <taxon>Embryophyta</taxon>
        <taxon>Tracheophyta</taxon>
        <taxon>Spermatophyta</taxon>
        <taxon>Magnoliopsida</taxon>
        <taxon>eudicotyledons</taxon>
        <taxon>Gunneridae</taxon>
        <taxon>Pentapetalae</taxon>
        <taxon>rosids</taxon>
        <taxon>malvids</taxon>
        <taxon>Brassicales</taxon>
        <taxon>Brassicaceae</taxon>
        <taxon>Brassiceae</taxon>
        <taxon>Brassica</taxon>
    </lineage>
</organism>
<gene>
    <name evidence="3" type="ORF">Bca52824_015900</name>
</gene>
<keyword evidence="1" id="KW-0880">Kelch repeat</keyword>
<sequence>MGPGKRWGHTCSAVKGGTFLYIFGGYGTDNCQTNQVHVFDAAKQIWTQPMVSGTPPPPRDSHSCTTVGDNLIRHRDLRYQVRQVLDDKSFLIRAAEVVEGCCTPLTTSTSDSSCSLSYLSTSD</sequence>
<dbReference type="Proteomes" id="UP000886595">
    <property type="component" value="Unassembled WGS sequence"/>
</dbReference>
<keyword evidence="2" id="KW-0677">Repeat</keyword>
<dbReference type="OrthoDB" id="10251809at2759"/>
<dbReference type="InterPro" id="IPR015915">
    <property type="entry name" value="Kelch-typ_b-propeller"/>
</dbReference>
<dbReference type="Gene3D" id="2.120.10.80">
    <property type="entry name" value="Kelch-type beta propeller"/>
    <property type="match status" value="1"/>
</dbReference>
<evidence type="ECO:0000256" key="1">
    <source>
        <dbReference type="ARBA" id="ARBA00022441"/>
    </source>
</evidence>
<dbReference type="PANTHER" id="PTHR46093">
    <property type="entry name" value="ACYL-COA-BINDING DOMAIN-CONTAINING PROTEIN 5"/>
    <property type="match status" value="1"/>
</dbReference>
<evidence type="ECO:0000313" key="4">
    <source>
        <dbReference type="Proteomes" id="UP000886595"/>
    </source>
</evidence>
<comment type="caution">
    <text evidence="3">The sequence shown here is derived from an EMBL/GenBank/DDBJ whole genome shotgun (WGS) entry which is preliminary data.</text>
</comment>
<dbReference type="Pfam" id="PF24681">
    <property type="entry name" value="Kelch_KLHDC2_KLHL20_DRC7"/>
    <property type="match status" value="1"/>
</dbReference>
<reference evidence="3 4" key="1">
    <citation type="submission" date="2020-02" db="EMBL/GenBank/DDBJ databases">
        <authorList>
            <person name="Ma Q."/>
            <person name="Huang Y."/>
            <person name="Song X."/>
            <person name="Pei D."/>
        </authorList>
    </citation>
    <scope>NUCLEOTIDE SEQUENCE [LARGE SCALE GENOMIC DNA]</scope>
    <source>
        <strain evidence="3">Sxm20200214</strain>
        <tissue evidence="3">Leaf</tissue>
    </source>
</reference>